<keyword evidence="3" id="KW-1185">Reference proteome</keyword>
<comment type="caution">
    <text evidence="2">The sequence shown here is derived from an EMBL/GenBank/DDBJ whole genome shotgun (WGS) entry which is preliminary data.</text>
</comment>
<dbReference type="EMBL" id="BOPG01000128">
    <property type="protein sequence ID" value="GIJ64772.1"/>
    <property type="molecule type" value="Genomic_DNA"/>
</dbReference>
<evidence type="ECO:0000313" key="3">
    <source>
        <dbReference type="Proteomes" id="UP000612585"/>
    </source>
</evidence>
<name>A0A8J3ZIK7_9ACTN</name>
<reference evidence="2" key="1">
    <citation type="submission" date="2021-01" db="EMBL/GenBank/DDBJ databases">
        <title>Whole genome shotgun sequence of Virgisporangium aurantiacum NBRC 16421.</title>
        <authorList>
            <person name="Komaki H."/>
            <person name="Tamura T."/>
        </authorList>
    </citation>
    <scope>NUCLEOTIDE SEQUENCE</scope>
    <source>
        <strain evidence="2">NBRC 16421</strain>
    </source>
</reference>
<dbReference type="AlphaFoldDB" id="A0A8J3ZIK7"/>
<feature type="transmembrane region" description="Helical" evidence="1">
    <location>
        <begin position="100"/>
        <end position="122"/>
    </location>
</feature>
<keyword evidence="1" id="KW-0472">Membrane</keyword>
<keyword evidence="1" id="KW-0812">Transmembrane</keyword>
<dbReference type="RefSeq" id="WP_204014222.1">
    <property type="nucleotide sequence ID" value="NZ_BOPG01000128.1"/>
</dbReference>
<feature type="transmembrane region" description="Helical" evidence="1">
    <location>
        <begin position="60"/>
        <end position="80"/>
    </location>
</feature>
<dbReference type="Pfam" id="PF14362">
    <property type="entry name" value="DUF4407"/>
    <property type="match status" value="1"/>
</dbReference>
<keyword evidence="1" id="KW-1133">Transmembrane helix</keyword>
<proteinExistence type="predicted"/>
<dbReference type="Proteomes" id="UP000612585">
    <property type="component" value="Unassembled WGS sequence"/>
</dbReference>
<feature type="transmembrane region" description="Helical" evidence="1">
    <location>
        <begin position="32"/>
        <end position="53"/>
    </location>
</feature>
<protein>
    <recommendedName>
        <fullName evidence="4">DUF4407 domain-containing protein</fullName>
    </recommendedName>
</protein>
<gene>
    <name evidence="2" type="ORF">Vau01_122880</name>
</gene>
<evidence type="ECO:0008006" key="4">
    <source>
        <dbReference type="Google" id="ProtNLM"/>
    </source>
</evidence>
<sequence>MRRVFIWLSGADPAILRNCTNLTNSERIRFASLGALVLIPAILGAFAMSYALSLMTHRPTLYMTGGLLWGLAVLTIDRYIVATLYKSTIRHWFGTTSSVLIRLLFAVLIGTAVAHPLVLLWFKDSLTQNLAEDRRTAVANRIDRAKADAAAVPTAASESAPLERQREERVARLDCLSELQTYEQSSNTTHVSGCGVTSGSVTCGPRCAEIGNQINQVREEIRILDGKIETARKADAAASKSRQETIDAIDKKAREDLADIEAKFSDDYLARVAALSELEQQDQQVRFVKLFMIGLFVFVDIMPLTMKLATPMGEYERVRDTMVIRSIHAEEAKQAAIPQIEAALAQMYADSERLTAEMNALAKVSIDMLHAWHEHRVVIEEQVRIVRQRTPQGEELATEGRILDVRKIDQQAWDSIVARTMAFMTR</sequence>
<evidence type="ECO:0000313" key="2">
    <source>
        <dbReference type="EMBL" id="GIJ64772.1"/>
    </source>
</evidence>
<accession>A0A8J3ZIK7</accession>
<evidence type="ECO:0000256" key="1">
    <source>
        <dbReference type="SAM" id="Phobius"/>
    </source>
</evidence>
<dbReference type="InterPro" id="IPR025519">
    <property type="entry name" value="DUF4407"/>
</dbReference>
<organism evidence="2 3">
    <name type="scientific">Virgisporangium aurantiacum</name>
    <dbReference type="NCBI Taxonomy" id="175570"/>
    <lineage>
        <taxon>Bacteria</taxon>
        <taxon>Bacillati</taxon>
        <taxon>Actinomycetota</taxon>
        <taxon>Actinomycetes</taxon>
        <taxon>Micromonosporales</taxon>
        <taxon>Micromonosporaceae</taxon>
        <taxon>Virgisporangium</taxon>
    </lineage>
</organism>